<accession>A0A2P7B227</accession>
<keyword evidence="2" id="KW-1185">Reference proteome</keyword>
<comment type="caution">
    <text evidence="1">The sequence shown here is derived from an EMBL/GenBank/DDBJ whole genome shotgun (WGS) entry which is preliminary data.</text>
</comment>
<protein>
    <submittedName>
        <fullName evidence="1">Uncharacterized protein</fullName>
    </submittedName>
</protein>
<organism evidence="1 2">
    <name type="scientific">Phyllobacterium endophyticum</name>
    <dbReference type="NCBI Taxonomy" id="1149773"/>
    <lineage>
        <taxon>Bacteria</taxon>
        <taxon>Pseudomonadati</taxon>
        <taxon>Pseudomonadota</taxon>
        <taxon>Alphaproteobacteria</taxon>
        <taxon>Hyphomicrobiales</taxon>
        <taxon>Phyllobacteriaceae</taxon>
        <taxon>Phyllobacterium</taxon>
    </lineage>
</organism>
<dbReference type="AlphaFoldDB" id="A0A2P7B227"/>
<dbReference type="OrthoDB" id="7917007at2"/>
<proteinExistence type="predicted"/>
<dbReference type="RefSeq" id="WP_106715845.1">
    <property type="nucleotide sequence ID" value="NZ_PGGN01000001.1"/>
</dbReference>
<name>A0A2P7B227_9HYPH</name>
<gene>
    <name evidence="1" type="ORF">CU100_07620</name>
</gene>
<reference evidence="2" key="1">
    <citation type="submission" date="2017-11" db="EMBL/GenBank/DDBJ databases">
        <authorList>
            <person name="Kuznetsova I."/>
            <person name="Sazanova A."/>
            <person name="Chirak E."/>
            <person name="Safronova V."/>
            <person name="Willems A."/>
        </authorList>
    </citation>
    <scope>NUCLEOTIDE SEQUENCE [LARGE SCALE GENOMIC DNA]</scope>
    <source>
        <strain evidence="2">PEPV15</strain>
    </source>
</reference>
<dbReference type="Proteomes" id="UP000241158">
    <property type="component" value="Unassembled WGS sequence"/>
</dbReference>
<dbReference type="EMBL" id="PGGN01000001">
    <property type="protein sequence ID" value="PSH60527.1"/>
    <property type="molecule type" value="Genomic_DNA"/>
</dbReference>
<sequence>MIEALKRSPPREHNLLWLGSLAQENSELKSRSLLYEPFQIWVKKYNPDQPRVPAGNLDGGQWTDGGGGIDGIVVGSTKRPTTSARTDAGHGRFGGSVNLPRRLDAGQTFGSESEIILAGSPTVGEPWGTWTNGRTTRFFDRSGIPIYDLDFPGHHFKEGEYHLWTNGVRGPAIRLR</sequence>
<evidence type="ECO:0000313" key="2">
    <source>
        <dbReference type="Proteomes" id="UP000241158"/>
    </source>
</evidence>
<evidence type="ECO:0000313" key="1">
    <source>
        <dbReference type="EMBL" id="PSH60527.1"/>
    </source>
</evidence>